<dbReference type="EMBL" id="FPAU01000010">
    <property type="protein sequence ID" value="SFU19031.1"/>
    <property type="molecule type" value="Genomic_DNA"/>
</dbReference>
<reference evidence="2" key="1">
    <citation type="submission" date="2016-10" db="EMBL/GenBank/DDBJ databases">
        <authorList>
            <person name="Varghese N."/>
            <person name="Submissions S."/>
        </authorList>
    </citation>
    <scope>NUCLEOTIDE SEQUENCE [LARGE SCALE GENOMIC DNA]</scope>
    <source>
        <strain evidence="2">Ah-143</strain>
    </source>
</reference>
<proteinExistence type="predicted"/>
<evidence type="ECO:0000313" key="2">
    <source>
        <dbReference type="Proteomes" id="UP000199187"/>
    </source>
</evidence>
<gene>
    <name evidence="1" type="ORF">SAMN05192562_11018</name>
</gene>
<protein>
    <submittedName>
        <fullName evidence="1">Uncharacterized protein</fullName>
    </submittedName>
</protein>
<dbReference type="Proteomes" id="UP000199187">
    <property type="component" value="Unassembled WGS sequence"/>
</dbReference>
<keyword evidence="2" id="KW-1185">Reference proteome</keyword>
<evidence type="ECO:0000313" key="1">
    <source>
        <dbReference type="EMBL" id="SFU19031.1"/>
    </source>
</evidence>
<dbReference type="AlphaFoldDB" id="A0A1I7E511"/>
<accession>A0A1I7E511</accession>
<organism evidence="1 2">
    <name type="scientific">Kosakonia arachidis</name>
    <dbReference type="NCBI Taxonomy" id="551989"/>
    <lineage>
        <taxon>Bacteria</taxon>
        <taxon>Pseudomonadati</taxon>
        <taxon>Pseudomonadota</taxon>
        <taxon>Gammaproteobacteria</taxon>
        <taxon>Enterobacterales</taxon>
        <taxon>Enterobacteriaceae</taxon>
        <taxon>Kosakonia</taxon>
    </lineage>
</organism>
<sequence length="121" mass="13983">MTVFNIFIIVVVTFIALDQRGKLIKTRKELQQYADRMEAAELDLHAIRSVAANLLHNTGQELKKLEKPDQYFLERLADNLIEVQHIVETRGPATIGGQPYWCVEPQENSYKYSAQYPMFPD</sequence>
<name>A0A1I7E511_9ENTR</name>